<evidence type="ECO:0000256" key="7">
    <source>
        <dbReference type="SAM" id="Phobius"/>
    </source>
</evidence>
<feature type="transmembrane region" description="Helical" evidence="7">
    <location>
        <begin position="285"/>
        <end position="307"/>
    </location>
</feature>
<dbReference type="InterPro" id="IPR011701">
    <property type="entry name" value="MFS"/>
</dbReference>
<evidence type="ECO:0000259" key="8">
    <source>
        <dbReference type="PROSITE" id="PS50850"/>
    </source>
</evidence>
<dbReference type="EMBL" id="WBJX01000003">
    <property type="protein sequence ID" value="KAB1637876.1"/>
    <property type="molecule type" value="Genomic_DNA"/>
</dbReference>
<dbReference type="PANTHER" id="PTHR23517">
    <property type="entry name" value="RESISTANCE PROTEIN MDTM, PUTATIVE-RELATED-RELATED"/>
    <property type="match status" value="1"/>
</dbReference>
<evidence type="ECO:0000256" key="6">
    <source>
        <dbReference type="ARBA" id="ARBA00023136"/>
    </source>
</evidence>
<evidence type="ECO:0000256" key="1">
    <source>
        <dbReference type="ARBA" id="ARBA00004651"/>
    </source>
</evidence>
<dbReference type="OrthoDB" id="3177957at2"/>
<dbReference type="GO" id="GO:0005886">
    <property type="term" value="C:plasma membrane"/>
    <property type="evidence" value="ECO:0007669"/>
    <property type="project" value="UniProtKB-SubCell"/>
</dbReference>
<feature type="transmembrane region" description="Helical" evidence="7">
    <location>
        <begin position="319"/>
        <end position="344"/>
    </location>
</feature>
<feature type="transmembrane region" description="Helical" evidence="7">
    <location>
        <begin position="229"/>
        <end position="250"/>
    </location>
</feature>
<keyword evidence="4 7" id="KW-0812">Transmembrane</keyword>
<gene>
    <name evidence="9" type="ORF">F8O03_09860</name>
</gene>
<dbReference type="InterPro" id="IPR036259">
    <property type="entry name" value="MFS_trans_sf"/>
</dbReference>
<feature type="transmembrane region" description="Helical" evidence="7">
    <location>
        <begin position="149"/>
        <end position="169"/>
    </location>
</feature>
<sequence>MLALALWSSGAPSVLYPLYAEQWGLSPVVVTSVFATYQVALVITLPLFGNLSDLLGRRLVMIGGVALIGVSALVFAVAPHVGFLFAGRVLQGVGAGLAMGAATASLVENNTSASPRFASSAATVSTAIGLTAALALSGLFAEFVAMPLVWSYVVLLGLAAVNIWLLALAPDDRPTERRRWRPQKPRVPAGIRLGFTISTLSVALAYCVGAIFLSLGAHMIREFADTENSALIGVILACSSATIGATGLLLSRISAQFSVLAGAVVTLLSLALMAAASVFGSLPLFFGWCFVGGVAYALAFTGGLGLINRLAPAQHRGASLSLLYVVAYALQAGTAIGVGAIATGQALADAVLVAAAVLGAMCVAVVALIVLGRRRRCIPRE</sequence>
<comment type="caution">
    <text evidence="9">The sequence shown here is derived from an EMBL/GenBank/DDBJ whole genome shotgun (WGS) entry which is preliminary data.</text>
</comment>
<feature type="transmembrane region" description="Helical" evidence="7">
    <location>
        <begin position="350"/>
        <end position="371"/>
    </location>
</feature>
<keyword evidence="10" id="KW-1185">Reference proteome</keyword>
<keyword evidence="3" id="KW-1003">Cell membrane</keyword>
<dbReference type="Gene3D" id="1.20.1250.20">
    <property type="entry name" value="MFS general substrate transporter like domains"/>
    <property type="match status" value="1"/>
</dbReference>
<dbReference type="Proteomes" id="UP000490386">
    <property type="component" value="Unassembled WGS sequence"/>
</dbReference>
<dbReference type="AlphaFoldDB" id="A0A7J5B315"/>
<evidence type="ECO:0000256" key="2">
    <source>
        <dbReference type="ARBA" id="ARBA00022448"/>
    </source>
</evidence>
<dbReference type="PROSITE" id="PS50850">
    <property type="entry name" value="MFS"/>
    <property type="match status" value="1"/>
</dbReference>
<evidence type="ECO:0000313" key="9">
    <source>
        <dbReference type="EMBL" id="KAB1637876.1"/>
    </source>
</evidence>
<feature type="transmembrane region" description="Helical" evidence="7">
    <location>
        <begin position="190"/>
        <end position="217"/>
    </location>
</feature>
<feature type="transmembrane region" description="Helical" evidence="7">
    <location>
        <begin position="257"/>
        <end position="279"/>
    </location>
</feature>
<keyword evidence="2" id="KW-0813">Transport</keyword>
<dbReference type="GO" id="GO:0022857">
    <property type="term" value="F:transmembrane transporter activity"/>
    <property type="evidence" value="ECO:0007669"/>
    <property type="project" value="InterPro"/>
</dbReference>
<dbReference type="Pfam" id="PF07690">
    <property type="entry name" value="MFS_1"/>
    <property type="match status" value="1"/>
</dbReference>
<name>A0A7J5B315_9MICO</name>
<accession>A0A7J5B315</accession>
<keyword evidence="5 7" id="KW-1133">Transmembrane helix</keyword>
<organism evidence="9 10">
    <name type="scientific">Pseudoclavibacter terrae</name>
    <dbReference type="NCBI Taxonomy" id="1530195"/>
    <lineage>
        <taxon>Bacteria</taxon>
        <taxon>Bacillati</taxon>
        <taxon>Actinomycetota</taxon>
        <taxon>Actinomycetes</taxon>
        <taxon>Micrococcales</taxon>
        <taxon>Microbacteriaceae</taxon>
        <taxon>Pseudoclavibacter</taxon>
    </lineage>
</organism>
<evidence type="ECO:0000256" key="3">
    <source>
        <dbReference type="ARBA" id="ARBA00022475"/>
    </source>
</evidence>
<evidence type="ECO:0000256" key="5">
    <source>
        <dbReference type="ARBA" id="ARBA00022989"/>
    </source>
</evidence>
<reference evidence="9 10" key="1">
    <citation type="submission" date="2019-09" db="EMBL/GenBank/DDBJ databases">
        <title>Phylogeny of genus Pseudoclavibacter and closely related genus.</title>
        <authorList>
            <person name="Li Y."/>
        </authorList>
    </citation>
    <scope>NUCLEOTIDE SEQUENCE [LARGE SCALE GENOMIC DNA]</scope>
    <source>
        <strain evidence="9 10">THG-MD12</strain>
    </source>
</reference>
<evidence type="ECO:0000313" key="10">
    <source>
        <dbReference type="Proteomes" id="UP000490386"/>
    </source>
</evidence>
<protein>
    <submittedName>
        <fullName evidence="9">MFS transporter</fullName>
    </submittedName>
</protein>
<evidence type="ECO:0000256" key="4">
    <source>
        <dbReference type="ARBA" id="ARBA00022692"/>
    </source>
</evidence>
<comment type="subcellular location">
    <subcellularLocation>
        <location evidence="1">Cell membrane</location>
        <topology evidence="1">Multi-pass membrane protein</topology>
    </subcellularLocation>
</comment>
<feature type="transmembrane region" description="Helical" evidence="7">
    <location>
        <begin position="30"/>
        <end position="48"/>
    </location>
</feature>
<feature type="domain" description="Major facilitator superfamily (MFS) profile" evidence="8">
    <location>
        <begin position="1"/>
        <end position="374"/>
    </location>
</feature>
<proteinExistence type="predicted"/>
<keyword evidence="6 7" id="KW-0472">Membrane</keyword>
<dbReference type="InterPro" id="IPR050171">
    <property type="entry name" value="MFS_Transporters"/>
</dbReference>
<feature type="transmembrane region" description="Helical" evidence="7">
    <location>
        <begin position="60"/>
        <end position="83"/>
    </location>
</feature>
<feature type="transmembrane region" description="Helical" evidence="7">
    <location>
        <begin position="119"/>
        <end position="143"/>
    </location>
</feature>
<dbReference type="InterPro" id="IPR020846">
    <property type="entry name" value="MFS_dom"/>
</dbReference>
<dbReference type="SUPFAM" id="SSF103473">
    <property type="entry name" value="MFS general substrate transporter"/>
    <property type="match status" value="1"/>
</dbReference>
<feature type="transmembrane region" description="Helical" evidence="7">
    <location>
        <begin position="89"/>
        <end position="107"/>
    </location>
</feature>